<dbReference type="AlphaFoldDB" id="A0AA96WBC8"/>
<reference evidence="4" key="1">
    <citation type="submission" date="2020-05" db="EMBL/GenBank/DDBJ databases">
        <authorList>
            <person name="Zhu T."/>
            <person name="Keshari N."/>
            <person name="Lu X."/>
        </authorList>
    </citation>
    <scope>NUCLEOTIDE SEQUENCE</scope>
    <source>
        <strain evidence="4">NK1-12</strain>
    </source>
</reference>
<feature type="transmembrane region" description="Helical" evidence="2">
    <location>
        <begin position="550"/>
        <end position="572"/>
    </location>
</feature>
<dbReference type="InterPro" id="IPR058032">
    <property type="entry name" value="CDP1-like_a_solenoid_1"/>
</dbReference>
<dbReference type="Pfam" id="PF13355">
    <property type="entry name" value="ARC6-like_IMS"/>
    <property type="match status" value="2"/>
</dbReference>
<accession>A0AA96WBC8</accession>
<evidence type="ECO:0000313" key="4">
    <source>
        <dbReference type="EMBL" id="WNZ21984.1"/>
    </source>
</evidence>
<dbReference type="PANTHER" id="PTHR33925:SF1">
    <property type="entry name" value="PROTEIN ACCUMULATION AND REPLICATION OF CHLOROPLASTS 6, CHLOROPLASTIC"/>
    <property type="match status" value="1"/>
</dbReference>
<keyword evidence="2" id="KW-1133">Transmembrane helix</keyword>
<dbReference type="SUPFAM" id="SSF46565">
    <property type="entry name" value="Chaperone J-domain"/>
    <property type="match status" value="1"/>
</dbReference>
<dbReference type="CDD" id="cd06257">
    <property type="entry name" value="DnaJ"/>
    <property type="match status" value="1"/>
</dbReference>
<gene>
    <name evidence="4" type="ORF">HJG54_03285</name>
</gene>
<dbReference type="InterPro" id="IPR025344">
    <property type="entry name" value="CDP1-like_IMS"/>
</dbReference>
<feature type="domain" description="J" evidence="3">
    <location>
        <begin position="6"/>
        <end position="70"/>
    </location>
</feature>
<evidence type="ECO:0000256" key="2">
    <source>
        <dbReference type="SAM" id="Phobius"/>
    </source>
</evidence>
<feature type="region of interest" description="Disordered" evidence="1">
    <location>
        <begin position="684"/>
        <end position="712"/>
    </location>
</feature>
<dbReference type="Pfam" id="PF25515">
    <property type="entry name" value="Arm_PDR"/>
    <property type="match status" value="1"/>
</dbReference>
<dbReference type="EMBL" id="CP053586">
    <property type="protein sequence ID" value="WNZ21984.1"/>
    <property type="molecule type" value="Genomic_DNA"/>
</dbReference>
<keyword evidence="2" id="KW-0812">Transmembrane</keyword>
<dbReference type="InterPro" id="IPR001623">
    <property type="entry name" value="DnaJ_domain"/>
</dbReference>
<feature type="region of interest" description="Disordered" evidence="1">
    <location>
        <begin position="450"/>
        <end position="532"/>
    </location>
</feature>
<evidence type="ECO:0000256" key="1">
    <source>
        <dbReference type="SAM" id="MobiDB-lite"/>
    </source>
</evidence>
<dbReference type="RefSeq" id="WP_316433348.1">
    <property type="nucleotide sequence ID" value="NZ_CP053586.1"/>
</dbReference>
<dbReference type="InterPro" id="IPR044685">
    <property type="entry name" value="CPD1-like"/>
</dbReference>
<feature type="compositionally biased region" description="Polar residues" evidence="1">
    <location>
        <begin position="462"/>
        <end position="471"/>
    </location>
</feature>
<sequence length="781" mass="85884">MRIPLDYYRILGLPIQATAEQLQQAHRDRIQQLPRREFSEAAIVARKQLIDQAYGILSDPVQRQDYDASFLAKSYDLLDTGKLEGEEEAAQPEPLDPEWGIDPYTPCIEIEESQFIGALLILLELGEYELVLRLGRPYLGNGSSGIADGKLGDPEIVTADIVLTVALAYLELGREQWQQGQYENAAASLENGQDLLLQEGLFANIRGEMQSDLFKLRPYRILELVSLPDQHEEARRQGISLLEDMLHDRGGIDGSGDDQSGLGVDDFLRFIQQLRSYLTSAEQQMLFETEARRPSAVATYLAVYALLARGFAQRQPALIRRAKLMLVRLGSHQDVHLEQAVCSLLLGQTEEASRALELSQEFESLAFIRDHSQGSPDLLPGLCLYSERWFQNEVFPHFRDLQQKQASLTEYFADEDVQAYLEELPTEPAASTPPAAAYPAPSRRELNLSSEAQTIGRDVSPTYASMPSATATMEPGYSTAPSPAATTSAPQTGQTGNQSASRLGKNPRERSTPVPQEAIRQPSVNGTRPSARRSARLAANLPANLRLDRILLLAALGLLGLMLLGFLVGKLLNRPQTNTASSSNTVGTNQATPAQTGFSAFVNEQKDTITASAPLSEDNAPEIVKAWLDAKAAAMGENHDIEQLEQVLIDPALAQQRARAEDIKAENAHWKFEHSNIEIVSVETDETATSTTDAAEAATTDGTDTADADPTNDADLELDAANNTNEDGQQAAIEALVSEKAEFYTNSQIDTTASYDSTVRVRYSLVRQDGQWRIQEMQVLE</sequence>
<organism evidence="4">
    <name type="scientific">Leptolyngbya sp. NK1-12</name>
    <dbReference type="NCBI Taxonomy" id="2547451"/>
    <lineage>
        <taxon>Bacteria</taxon>
        <taxon>Bacillati</taxon>
        <taxon>Cyanobacteriota</taxon>
        <taxon>Cyanophyceae</taxon>
        <taxon>Leptolyngbyales</taxon>
        <taxon>Leptolyngbyaceae</taxon>
        <taxon>Leptolyngbya group</taxon>
        <taxon>Leptolyngbya</taxon>
    </lineage>
</organism>
<feature type="compositionally biased region" description="Polar residues" evidence="1">
    <location>
        <begin position="491"/>
        <end position="501"/>
    </location>
</feature>
<name>A0AA96WBC8_9CYAN</name>
<dbReference type="InterPro" id="IPR036869">
    <property type="entry name" value="J_dom_sf"/>
</dbReference>
<feature type="compositionally biased region" description="Low complexity" evidence="1">
    <location>
        <begin position="478"/>
        <end position="490"/>
    </location>
</feature>
<dbReference type="Gene3D" id="1.10.287.110">
    <property type="entry name" value="DnaJ domain"/>
    <property type="match status" value="1"/>
</dbReference>
<evidence type="ECO:0000259" key="3">
    <source>
        <dbReference type="PROSITE" id="PS50076"/>
    </source>
</evidence>
<proteinExistence type="predicted"/>
<dbReference type="InterPro" id="IPR057137">
    <property type="entry name" value="CDP1-like_a_solenoid_2"/>
</dbReference>
<keyword evidence="2" id="KW-0472">Membrane</keyword>
<feature type="compositionally biased region" description="Low complexity" evidence="1">
    <location>
        <begin position="687"/>
        <end position="703"/>
    </location>
</feature>
<dbReference type="Pfam" id="PF00226">
    <property type="entry name" value="DnaJ"/>
    <property type="match status" value="1"/>
</dbReference>
<dbReference type="PANTHER" id="PTHR33925">
    <property type="entry name" value="PLASTID DIVISION PROTEIN CDP1, CHLOROPLASTIC-RELATED"/>
    <property type="match status" value="1"/>
</dbReference>
<dbReference type="Pfam" id="PF23468">
    <property type="entry name" value="ARC6"/>
    <property type="match status" value="1"/>
</dbReference>
<dbReference type="SMART" id="SM00271">
    <property type="entry name" value="DnaJ"/>
    <property type="match status" value="1"/>
</dbReference>
<dbReference type="PROSITE" id="PS50076">
    <property type="entry name" value="DNAJ_2"/>
    <property type="match status" value="1"/>
</dbReference>
<protein>
    <submittedName>
        <fullName evidence="4">DUF4101 domain-containing protein</fullName>
    </submittedName>
</protein>